<dbReference type="PROSITE" id="PS51318">
    <property type="entry name" value="TAT"/>
    <property type="match status" value="1"/>
</dbReference>
<keyword evidence="1" id="KW-0732">Signal</keyword>
<accession>A0A7W5FSA4</accession>
<comment type="caution">
    <text evidence="3">The sequence shown here is derived from an EMBL/GenBank/DDBJ whole genome shotgun (WGS) entry which is preliminary data.</text>
</comment>
<dbReference type="RefSeq" id="WP_183439285.1">
    <property type="nucleotide sequence ID" value="NZ_JACHXD010000001.1"/>
</dbReference>
<organism evidence="3 4">
    <name type="scientific">Pseudoduganella violacea</name>
    <dbReference type="NCBI Taxonomy" id="1715466"/>
    <lineage>
        <taxon>Bacteria</taxon>
        <taxon>Pseudomonadati</taxon>
        <taxon>Pseudomonadota</taxon>
        <taxon>Betaproteobacteria</taxon>
        <taxon>Burkholderiales</taxon>
        <taxon>Oxalobacteraceae</taxon>
        <taxon>Telluria group</taxon>
        <taxon>Pseudoduganella</taxon>
    </lineage>
</organism>
<dbReference type="Gene3D" id="3.90.420.10">
    <property type="entry name" value="Oxidoreductase, molybdopterin-binding domain"/>
    <property type="match status" value="1"/>
</dbReference>
<dbReference type="InterPro" id="IPR036374">
    <property type="entry name" value="OxRdtase_Mopterin-bd_sf"/>
</dbReference>
<gene>
    <name evidence="3" type="ORF">FHS03_000340</name>
</gene>
<protein>
    <recommendedName>
        <fullName evidence="2">Oxidoreductase molybdopterin-binding domain-containing protein</fullName>
    </recommendedName>
</protein>
<dbReference type="EMBL" id="JACHXD010000001">
    <property type="protein sequence ID" value="MBB3117321.1"/>
    <property type="molecule type" value="Genomic_DNA"/>
</dbReference>
<evidence type="ECO:0000256" key="1">
    <source>
        <dbReference type="SAM" id="SignalP"/>
    </source>
</evidence>
<evidence type="ECO:0000259" key="2">
    <source>
        <dbReference type="Pfam" id="PF00174"/>
    </source>
</evidence>
<dbReference type="SUPFAM" id="SSF56524">
    <property type="entry name" value="Oxidoreductase molybdopterin-binding domain"/>
    <property type="match status" value="1"/>
</dbReference>
<dbReference type="Proteomes" id="UP000541535">
    <property type="component" value="Unassembled WGS sequence"/>
</dbReference>
<evidence type="ECO:0000313" key="4">
    <source>
        <dbReference type="Proteomes" id="UP000541535"/>
    </source>
</evidence>
<dbReference type="AlphaFoldDB" id="A0A7W5FSA4"/>
<dbReference type="Pfam" id="PF00174">
    <property type="entry name" value="Oxidored_molyb"/>
    <property type="match status" value="1"/>
</dbReference>
<dbReference type="InterPro" id="IPR006311">
    <property type="entry name" value="TAT_signal"/>
</dbReference>
<sequence length="188" mass="20819">MIQILRRRALVFAFAFAATGALLLPAAALAEHKPADPSKYVTERVSVSGAVQHALTLKVDDLRKFPPQQVGEMPLICQSGANMGKLENFKGVLLRDILNKAELVSREHNDFKKLVIIATASDGYKAVFSWNELFNSKLGDGVLVFFEKDGKLLGDDEGRIAMVSSQDTRSGPRHVKWLQSIEVRRITE</sequence>
<name>A0A7W5FSA4_9BURK</name>
<proteinExistence type="predicted"/>
<feature type="signal peptide" evidence="1">
    <location>
        <begin position="1"/>
        <end position="30"/>
    </location>
</feature>
<keyword evidence="4" id="KW-1185">Reference proteome</keyword>
<feature type="domain" description="Oxidoreductase molybdopterin-binding" evidence="2">
    <location>
        <begin position="44"/>
        <end position="184"/>
    </location>
</feature>
<feature type="chain" id="PRO_5031466164" description="Oxidoreductase molybdopterin-binding domain-containing protein" evidence="1">
    <location>
        <begin position="31"/>
        <end position="188"/>
    </location>
</feature>
<evidence type="ECO:0000313" key="3">
    <source>
        <dbReference type="EMBL" id="MBB3117321.1"/>
    </source>
</evidence>
<dbReference type="InterPro" id="IPR000572">
    <property type="entry name" value="OxRdtase_Mopterin-bd_dom"/>
</dbReference>
<reference evidence="3 4" key="1">
    <citation type="submission" date="2020-08" db="EMBL/GenBank/DDBJ databases">
        <title>Genomic Encyclopedia of Type Strains, Phase III (KMG-III): the genomes of soil and plant-associated and newly described type strains.</title>
        <authorList>
            <person name="Whitman W."/>
        </authorList>
    </citation>
    <scope>NUCLEOTIDE SEQUENCE [LARGE SCALE GENOMIC DNA]</scope>
    <source>
        <strain evidence="3 4">CECT 8897</strain>
    </source>
</reference>